<feature type="domain" description="RING-type" evidence="20">
    <location>
        <begin position="957"/>
        <end position="993"/>
    </location>
</feature>
<keyword evidence="8" id="KW-0862">Zinc</keyword>
<keyword evidence="6" id="KW-0479">Metal-binding</keyword>
<evidence type="ECO:0000256" key="15">
    <source>
        <dbReference type="PROSITE-ProRule" id="PRU01006"/>
    </source>
</evidence>
<dbReference type="InterPro" id="IPR057307">
    <property type="entry name" value="PEP5_VPS11_N"/>
</dbReference>
<evidence type="ECO:0000259" key="19">
    <source>
        <dbReference type="Pfam" id="PF12451"/>
    </source>
</evidence>
<dbReference type="SMART" id="SM01087">
    <property type="entry name" value="COG6"/>
    <property type="match status" value="1"/>
</dbReference>
<evidence type="ECO:0000259" key="18">
    <source>
        <dbReference type="Pfam" id="PF06419"/>
    </source>
</evidence>
<dbReference type="GO" id="GO:0017119">
    <property type="term" value="C:Golgi transport complex"/>
    <property type="evidence" value="ECO:0007669"/>
    <property type="project" value="UniProtKB-UniRule"/>
</dbReference>
<feature type="domain" description="Conserved oligomeric complex COG6 N-terminal" evidence="18">
    <location>
        <begin position="1129"/>
        <end position="1235"/>
    </location>
</feature>
<evidence type="ECO:0000259" key="22">
    <source>
        <dbReference type="Pfam" id="PF23341"/>
    </source>
</evidence>
<feature type="domain" description="PEP5/VPS11 N-terminal" evidence="22">
    <location>
        <begin position="11"/>
        <end position="354"/>
    </location>
</feature>
<dbReference type="Gene3D" id="1.25.40.10">
    <property type="entry name" value="Tetratricopeptide repeat domain"/>
    <property type="match status" value="1"/>
</dbReference>
<dbReference type="InterPro" id="IPR048368">
    <property type="entry name" value="COG6_N"/>
</dbReference>
<feature type="region of interest" description="Disordered" evidence="17">
    <location>
        <begin position="628"/>
        <end position="679"/>
    </location>
</feature>
<comment type="similarity">
    <text evidence="2">Belongs to the VPS11 family.</text>
</comment>
<proteinExistence type="inferred from homology"/>
<dbReference type="EMBL" id="JAWWNJ010000001">
    <property type="protein sequence ID" value="KAK7064568.1"/>
    <property type="molecule type" value="Genomic_DNA"/>
</dbReference>
<dbReference type="GO" id="GO:0006891">
    <property type="term" value="P:intra-Golgi vesicle-mediated transport"/>
    <property type="evidence" value="ECO:0007669"/>
    <property type="project" value="UniProtKB-UniRule"/>
</dbReference>
<feature type="repeat" description="CHCR" evidence="15">
    <location>
        <begin position="413"/>
        <end position="572"/>
    </location>
</feature>
<dbReference type="Gene3D" id="2.130.10.10">
    <property type="entry name" value="YVTN repeat-like/Quinoprotein amine dehydrogenase"/>
    <property type="match status" value="1"/>
</dbReference>
<dbReference type="Pfam" id="PF06419">
    <property type="entry name" value="COG6_N"/>
    <property type="match status" value="1"/>
</dbReference>
<keyword evidence="7" id="KW-0863">Zinc-finger</keyword>
<keyword evidence="9 16" id="KW-0653">Protein transport</keyword>
<evidence type="ECO:0000256" key="13">
    <source>
        <dbReference type="ARBA" id="ARBA00031348"/>
    </source>
</evidence>
<evidence type="ECO:0000256" key="17">
    <source>
        <dbReference type="SAM" id="MobiDB-lite"/>
    </source>
</evidence>
<dbReference type="GO" id="GO:0030674">
    <property type="term" value="F:protein-macromolecule adaptor activity"/>
    <property type="evidence" value="ECO:0007669"/>
    <property type="project" value="TreeGrafter"/>
</dbReference>
<keyword evidence="11 16" id="KW-0472">Membrane</keyword>
<keyword evidence="10 16" id="KW-0333">Golgi apparatus</keyword>
<protein>
    <recommendedName>
        <fullName evidence="4 16">Conserved oligomeric Golgi complex subunit 6</fullName>
        <shortName evidence="16">COG complex subunit 6</shortName>
    </recommendedName>
    <alternativeName>
        <fullName evidence="13 16">Component of oligomeric Golgi complex 6</fullName>
    </alternativeName>
</protein>
<sequence length="1754" mass="195452">MSSLPPTAPTWRHFRFFDEVPVKDAHDLNASPEIFKTVPEISTIIASSAGVLVADIYGTVHILNREFEIQRSWVAYEGGRVTHMAERRGVLVTLGDDGSARAPVLKIWDLEKKANAPPLLRSTTMQFSKPHPVCTMALSTTLSHLAVGFADGTVMLYRHVDQSINNNTPLLKPRTVHESPTEPITGLGFSESKSLFVVTTNRVLSYQVSGAGTGKATVVDDVGCALGCASMDWKNNDVVVAREEAIYICGIESRGACYAYEGTKSFIRSHLNYVVIVSPPVMPTASAASRTIRNFAARNQTSSDVTKVTIFDLENKIVCYTGTFTQGVSDIISIPEWGGVFILGNDGTLIHAAEKPFSAKLEMLYLNSLYPVALNLAKTQGLEDSSESVADIHKQYGDHLYNKGNWDGAMGQFVKTIGSVAPSYVIRKFLDAQRIHNLVTYLQELHSLGLANSDHTTLLLNAYTKLKDVARLDGFIKTESRRVSSGTGEKDELPFDLDTAIRVCRQAGYFSHASYLAKKYERHEEYLRIQIEDAQNYSEAMVYLRALGGDAAESNLARYGRAMLDSLPEETTQLLIDLCTSPGGPLLDAEEEVPNTAASTKALFSAGSTGPSYLSYLALNRNSLALDAPPPSPSIKTVKPDDAASRHGSVHESPPQTPSINTTTTPARRPPPPLKPPPKLLSPRIYFAHFVDHMDQFIIFLETVAQRRWGQSVEGIDDVSVAPEPETSSDDHDRPDQVAVWNTLLELYLTLPDKPAAAPANGATDDEHDSGPLRRKALRVLKSKTLPYDPTHALILCSSRGYTRGLVLLWERMGMYEDVLRFWMDSTEHGASGEVVRRLKAYGSTRPQLYLVVLRYLTSTPALLTRHERDVREVLEHIDKDGIATPLGIIQVLARNDVASVGLVKDWLMTRIQTTRAEIQSDREWTTSYRLETAAKLKQVEDLADPEHPRVFNVTRCSGCGGQLDLPSVHFMCNHSFHQPRCIQENETECPLCVREHGVIREIRLNNERLADQHDLFVSEVKEGGFSAVASAFSRGIMNMSRLEDVAARATQSRNPISLRLYKVLGTNFDDEATKEALQTLSELYATTTSASQGKEVARNLEENELEDEWTKPSGAAVEELLAETVPGESAARARKNLRRDMERKLAEGSHQFLKAFGEVDQKLEELQQHIAAMHASCDEAETQLKLTNDASATVLERAGSLSEERQVVENKKSIVTLFLSRFTLNEEEVEAVTSRDVPVGPRFFQAMDKTERIRTDCRVLMAGEHGPTQAGLDIMALTSSHLEQGYEKIFRWCSYEFRQMGRDIHIEVEDTMREAIRRLRKRPELLNEALTALSQARQATLMSSFLTALTRGGPSGLPRPIELHAHDPMRYVGDMLAWVHQAIAAEREFLESLFGLQADGRMVGSVRTFHEKSEEEDWIRELMDLAVGKLCVPLKVRVQQTIRSQESSILSYKIANLLQFYMITMRRTIGEAAVLSTTLNEITEVAYKAFYDAIDAQGRSLSRATLDLDDLSLTPPLVILDHAQILREIMNVYESSLLGGEDEAEQTAGFQRILDVTVDPAVEFCLNNSEEKKRLRPRWDREVYVLNCLSYLQSVLDPFPFTAQKLQTLQGVVDTQVAHLTEEHYKNIMVDAGIHLIVETSISHDASEPMSRIPATLPAQLQAALHNFSLWLSGLEVVQSPRLSQLTAQRLHIKIHQAALERMARSYQVICEQVKKPENKYEAAATLLGSERPFGQVNLLWQIFGLDSESTQQ</sequence>
<dbReference type="PROSITE" id="PS50236">
    <property type="entry name" value="CHCR"/>
    <property type="match status" value="1"/>
</dbReference>
<feature type="region of interest" description="Disordered" evidence="17">
    <location>
        <begin position="716"/>
        <end position="736"/>
    </location>
</feature>
<evidence type="ECO:0000256" key="12">
    <source>
        <dbReference type="ARBA" id="ARBA00029433"/>
    </source>
</evidence>
<dbReference type="PANTHER" id="PTHR23323">
    <property type="entry name" value="VACUOLAR PROTEIN SORTING-ASSOCIATED PROTEIN"/>
    <property type="match status" value="1"/>
</dbReference>
<dbReference type="GO" id="GO:0006886">
    <property type="term" value="P:intracellular protein transport"/>
    <property type="evidence" value="ECO:0007669"/>
    <property type="project" value="UniProtKB-UniRule"/>
</dbReference>
<dbReference type="InterPro" id="IPR036322">
    <property type="entry name" value="WD40_repeat_dom_sf"/>
</dbReference>
<dbReference type="Pfam" id="PF23341">
    <property type="entry name" value="PEP5_VPS11_N"/>
    <property type="match status" value="1"/>
</dbReference>
<feature type="domain" description="Conserved Oligomeric Golgi complex subunit 6 C-terminal" evidence="21">
    <location>
        <begin position="1270"/>
        <end position="1729"/>
    </location>
</feature>
<dbReference type="Proteomes" id="UP001362999">
    <property type="component" value="Unassembled WGS sequence"/>
</dbReference>
<evidence type="ECO:0000256" key="3">
    <source>
        <dbReference type="ARBA" id="ARBA00011023"/>
    </source>
</evidence>
<name>A0AAW0EJZ3_9AGAR</name>
<dbReference type="Pfam" id="PF12451">
    <property type="entry name" value="VPS11_C"/>
    <property type="match status" value="1"/>
</dbReference>
<evidence type="ECO:0000256" key="14">
    <source>
        <dbReference type="ARBA" id="ARBA00043873"/>
    </source>
</evidence>
<accession>A0AAW0EJZ3</accession>
<keyword evidence="24" id="KW-1185">Reference proteome</keyword>
<dbReference type="SUPFAM" id="SSF50978">
    <property type="entry name" value="WD40 repeat-like"/>
    <property type="match status" value="1"/>
</dbReference>
<feature type="domain" description="Vacuolar protein sorting protein 11 C-terminal" evidence="19">
    <location>
        <begin position="997"/>
        <end position="1039"/>
    </location>
</feature>
<dbReference type="Pfam" id="PF20653">
    <property type="entry name" value="COG6_C"/>
    <property type="match status" value="1"/>
</dbReference>
<evidence type="ECO:0000256" key="4">
    <source>
        <dbReference type="ARBA" id="ARBA00020973"/>
    </source>
</evidence>
<comment type="similarity">
    <text evidence="3 16">Belongs to the COG6 family.</text>
</comment>
<comment type="function">
    <text evidence="14">Acts as a component of the peripheral membrane COG complex that is involved in intra-Golgi protein trafficking. COG is located at the cis-Golgi, and regulates tethering of retrograde intra-Golgi vesicles and possibly a number of other membrane trafficking events.</text>
</comment>
<dbReference type="InterPro" id="IPR024763">
    <property type="entry name" value="VPS11_C"/>
</dbReference>
<keyword evidence="5 16" id="KW-0813">Transport</keyword>
<dbReference type="GO" id="GO:0005768">
    <property type="term" value="C:endosome"/>
    <property type="evidence" value="ECO:0007669"/>
    <property type="project" value="TreeGrafter"/>
</dbReference>
<dbReference type="GO" id="GO:0030897">
    <property type="term" value="C:HOPS complex"/>
    <property type="evidence" value="ECO:0007669"/>
    <property type="project" value="TreeGrafter"/>
</dbReference>
<evidence type="ECO:0000256" key="9">
    <source>
        <dbReference type="ARBA" id="ARBA00022927"/>
    </source>
</evidence>
<evidence type="ECO:0000259" key="20">
    <source>
        <dbReference type="Pfam" id="PF17122"/>
    </source>
</evidence>
<evidence type="ECO:0000256" key="16">
    <source>
        <dbReference type="RuleBase" id="RU365075"/>
    </source>
</evidence>
<feature type="compositionally biased region" description="Pro residues" evidence="17">
    <location>
        <begin position="668"/>
        <end position="679"/>
    </location>
</feature>
<comment type="caution">
    <text evidence="23">The sequence shown here is derived from an EMBL/GenBank/DDBJ whole genome shotgun (WGS) entry which is preliminary data.</text>
</comment>
<dbReference type="CDD" id="cd16688">
    <property type="entry name" value="RING-H2_Vps11"/>
    <property type="match status" value="1"/>
</dbReference>
<dbReference type="InterPro" id="IPR048369">
    <property type="entry name" value="COG6_C"/>
</dbReference>
<dbReference type="GO" id="GO:0000139">
    <property type="term" value="C:Golgi membrane"/>
    <property type="evidence" value="ECO:0007669"/>
    <property type="project" value="UniProtKB-SubCell"/>
</dbReference>
<dbReference type="InterPro" id="IPR015943">
    <property type="entry name" value="WD40/YVTN_repeat-like_dom_sf"/>
</dbReference>
<evidence type="ECO:0000259" key="21">
    <source>
        <dbReference type="Pfam" id="PF20653"/>
    </source>
</evidence>
<dbReference type="InterPro" id="IPR001841">
    <property type="entry name" value="Znf_RING"/>
</dbReference>
<evidence type="ECO:0000256" key="2">
    <source>
        <dbReference type="ARBA" id="ARBA00007070"/>
    </source>
</evidence>
<comment type="function">
    <text evidence="16">Acts as component of the peripheral membrane COG complex that is involved in intra-Golgi protein trafficking. COG is located at the cis-Golgi, and regulates tethering of retrograde intra-Golgi vesicles and possibly a number of other membrane trafficking events.</text>
</comment>
<dbReference type="InterPro" id="IPR011990">
    <property type="entry name" value="TPR-like_helical_dom_sf"/>
</dbReference>
<dbReference type="GO" id="GO:0007033">
    <property type="term" value="P:vacuole organization"/>
    <property type="evidence" value="ECO:0007669"/>
    <property type="project" value="TreeGrafter"/>
</dbReference>
<evidence type="ECO:0000313" key="24">
    <source>
        <dbReference type="Proteomes" id="UP001362999"/>
    </source>
</evidence>
<dbReference type="InterPro" id="IPR000547">
    <property type="entry name" value="Clathrin_H-chain/VPS_repeat"/>
</dbReference>
<dbReference type="GO" id="GO:0006904">
    <property type="term" value="P:vesicle docking involved in exocytosis"/>
    <property type="evidence" value="ECO:0007669"/>
    <property type="project" value="TreeGrafter"/>
</dbReference>
<dbReference type="InterPro" id="IPR010490">
    <property type="entry name" value="COG6"/>
</dbReference>
<evidence type="ECO:0000256" key="10">
    <source>
        <dbReference type="ARBA" id="ARBA00023034"/>
    </source>
</evidence>
<organism evidence="23 24">
    <name type="scientific">Favolaschia claudopus</name>
    <dbReference type="NCBI Taxonomy" id="2862362"/>
    <lineage>
        <taxon>Eukaryota</taxon>
        <taxon>Fungi</taxon>
        <taxon>Dikarya</taxon>
        <taxon>Basidiomycota</taxon>
        <taxon>Agaricomycotina</taxon>
        <taxon>Agaricomycetes</taxon>
        <taxon>Agaricomycetidae</taxon>
        <taxon>Agaricales</taxon>
        <taxon>Marasmiineae</taxon>
        <taxon>Mycenaceae</taxon>
        <taxon>Favolaschia</taxon>
    </lineage>
</organism>
<evidence type="ECO:0000256" key="11">
    <source>
        <dbReference type="ARBA" id="ARBA00023136"/>
    </source>
</evidence>
<evidence type="ECO:0000256" key="6">
    <source>
        <dbReference type="ARBA" id="ARBA00022723"/>
    </source>
</evidence>
<reference evidence="23 24" key="1">
    <citation type="journal article" date="2024" name="J Genomics">
        <title>Draft genome sequencing and assembly of Favolaschia claudopus CIRM-BRFM 2984 isolated from oak limbs.</title>
        <authorList>
            <person name="Navarro D."/>
            <person name="Drula E."/>
            <person name="Chaduli D."/>
            <person name="Cazenave R."/>
            <person name="Ahrendt S."/>
            <person name="Wang J."/>
            <person name="Lipzen A."/>
            <person name="Daum C."/>
            <person name="Barry K."/>
            <person name="Grigoriev I.V."/>
            <person name="Favel A."/>
            <person name="Rosso M.N."/>
            <person name="Martin F."/>
        </authorList>
    </citation>
    <scope>NUCLEOTIDE SEQUENCE [LARGE SCALE GENOMIC DNA]</scope>
    <source>
        <strain evidence="23 24">CIRM-BRFM 2984</strain>
    </source>
</reference>
<dbReference type="Pfam" id="PF17122">
    <property type="entry name" value="zf-C3H2C3"/>
    <property type="match status" value="1"/>
</dbReference>
<dbReference type="Pfam" id="PF23356">
    <property type="entry name" value="TPR_PEP5_VPS11"/>
    <property type="match status" value="2"/>
</dbReference>
<evidence type="ECO:0000256" key="5">
    <source>
        <dbReference type="ARBA" id="ARBA00022448"/>
    </source>
</evidence>
<dbReference type="GO" id="GO:0007032">
    <property type="term" value="P:endosome organization"/>
    <property type="evidence" value="ECO:0007669"/>
    <property type="project" value="TreeGrafter"/>
</dbReference>
<dbReference type="GO" id="GO:0048284">
    <property type="term" value="P:organelle fusion"/>
    <property type="evidence" value="ECO:0007669"/>
    <property type="project" value="TreeGrafter"/>
</dbReference>
<evidence type="ECO:0000313" key="23">
    <source>
        <dbReference type="EMBL" id="KAK7064568.1"/>
    </source>
</evidence>
<comment type="subcellular location">
    <subcellularLocation>
        <location evidence="12">Endomembrane system</location>
        <topology evidence="12">Peripheral membrane protein</topology>
        <orientation evidence="12">Cytoplasmic side</orientation>
    </subcellularLocation>
    <subcellularLocation>
        <location evidence="1 16">Golgi apparatus membrane</location>
        <topology evidence="1 16">Peripheral membrane protein</topology>
    </subcellularLocation>
</comment>
<dbReference type="GO" id="GO:0008270">
    <property type="term" value="F:zinc ion binding"/>
    <property type="evidence" value="ECO:0007669"/>
    <property type="project" value="UniProtKB-KW"/>
</dbReference>
<comment type="subunit">
    <text evidence="16">Component of the conserved oligomeric Golgi complex.</text>
</comment>
<evidence type="ECO:0000256" key="7">
    <source>
        <dbReference type="ARBA" id="ARBA00022771"/>
    </source>
</evidence>
<dbReference type="InterPro" id="IPR057308">
    <property type="entry name" value="CHCR_PEP5_VPS11"/>
</dbReference>
<evidence type="ECO:0000256" key="8">
    <source>
        <dbReference type="ARBA" id="ARBA00022833"/>
    </source>
</evidence>
<dbReference type="PANTHER" id="PTHR23323:SF24">
    <property type="entry name" value="VACUOLAR PROTEIN SORTING-ASSOCIATED PROTEIN 11 HOMOLOG"/>
    <property type="match status" value="1"/>
</dbReference>
<evidence type="ECO:0000256" key="1">
    <source>
        <dbReference type="ARBA" id="ARBA00004395"/>
    </source>
</evidence>
<gene>
    <name evidence="23" type="ORF">R3P38DRAFT_3383146</name>
</gene>